<evidence type="ECO:0000256" key="3">
    <source>
        <dbReference type="ARBA" id="ARBA00022741"/>
    </source>
</evidence>
<dbReference type="OrthoDB" id="9802264at2"/>
<evidence type="ECO:0000256" key="2">
    <source>
        <dbReference type="ARBA" id="ARBA00022448"/>
    </source>
</evidence>
<dbReference type="SUPFAM" id="SSF52540">
    <property type="entry name" value="P-loop containing nucleoside triphosphate hydrolases"/>
    <property type="match status" value="1"/>
</dbReference>
<accession>A0A4R7BU61</accession>
<evidence type="ECO:0000313" key="7">
    <source>
        <dbReference type="Proteomes" id="UP000295122"/>
    </source>
</evidence>
<dbReference type="GO" id="GO:0043190">
    <property type="term" value="C:ATP-binding cassette (ABC) transporter complex"/>
    <property type="evidence" value="ECO:0007669"/>
    <property type="project" value="InterPro"/>
</dbReference>
<dbReference type="SMART" id="SM00382">
    <property type="entry name" value="AAA"/>
    <property type="match status" value="1"/>
</dbReference>
<evidence type="ECO:0000256" key="4">
    <source>
        <dbReference type="ARBA" id="ARBA00022840"/>
    </source>
</evidence>
<comment type="caution">
    <text evidence="6">The sequence shown here is derived from an EMBL/GenBank/DDBJ whole genome shotgun (WGS) entry which is preliminary data.</text>
</comment>
<dbReference type="Gene3D" id="3.40.50.300">
    <property type="entry name" value="P-loop containing nucleotide triphosphate hydrolases"/>
    <property type="match status" value="1"/>
</dbReference>
<dbReference type="Pfam" id="PF08402">
    <property type="entry name" value="TOBE_2"/>
    <property type="match status" value="1"/>
</dbReference>
<dbReference type="InterPro" id="IPR017871">
    <property type="entry name" value="ABC_transporter-like_CS"/>
</dbReference>
<keyword evidence="3" id="KW-0547">Nucleotide-binding</keyword>
<keyword evidence="2" id="KW-0813">Transport</keyword>
<dbReference type="RefSeq" id="WP_133772438.1">
    <property type="nucleotide sequence ID" value="NZ_SNZR01000014.1"/>
</dbReference>
<dbReference type="InterPro" id="IPR013611">
    <property type="entry name" value="Transp-assoc_OB_typ2"/>
</dbReference>
<comment type="similarity">
    <text evidence="1">Belongs to the ABC transporter superfamily.</text>
</comment>
<dbReference type="InterPro" id="IPR003593">
    <property type="entry name" value="AAA+_ATPase"/>
</dbReference>
<dbReference type="GO" id="GO:0015847">
    <property type="term" value="P:putrescine transport"/>
    <property type="evidence" value="ECO:0007669"/>
    <property type="project" value="UniProtKB-ARBA"/>
</dbReference>
<dbReference type="PANTHER" id="PTHR42781">
    <property type="entry name" value="SPERMIDINE/PUTRESCINE IMPORT ATP-BINDING PROTEIN POTA"/>
    <property type="match status" value="1"/>
</dbReference>
<evidence type="ECO:0000256" key="1">
    <source>
        <dbReference type="ARBA" id="ARBA00005417"/>
    </source>
</evidence>
<dbReference type="Pfam" id="PF00005">
    <property type="entry name" value="ABC_tran"/>
    <property type="match status" value="1"/>
</dbReference>
<sequence>MDSKTIIRIQTVTKRFGPAVAVRNVSLDLAEGEFFCLLGPSGCGKSTLMRMIAGFEEPDEGRIELDGADLVGTPPERRPLNMMFQSYALFPHMTVSGNIAYGLRRGGLDKAEQAARLAEMIRIARLDGFETRYPAQLSGGQRQRVALARALARRPRVLLLDEPLGALDRSLRESTQAELKELQARLGTTFVMVTHDQDEAMSLADRIGIMQAGSLIQAGSPREVYERPASRFVAGFIGAANLIEGTIIRREPVFARIALADGTEIEARAETGEPGDAVAVMVRPEHLSLAAGDVPGPNRLAATVTATAFLGDGVSIRARLASGQDIRVLAHGGAPEPLRGEAITLAFAADAARVVT</sequence>
<dbReference type="PROSITE" id="PS50893">
    <property type="entry name" value="ABC_TRANSPORTER_2"/>
    <property type="match status" value="1"/>
</dbReference>
<proteinExistence type="inferred from homology"/>
<gene>
    <name evidence="6" type="ORF">EV668_3526</name>
</gene>
<dbReference type="EMBL" id="SNZR01000014">
    <property type="protein sequence ID" value="TDR89041.1"/>
    <property type="molecule type" value="Genomic_DNA"/>
</dbReference>
<name>A0A4R7BU61_9HYPH</name>
<dbReference type="Gene3D" id="2.40.50.100">
    <property type="match status" value="1"/>
</dbReference>
<dbReference type="GO" id="GO:0005524">
    <property type="term" value="F:ATP binding"/>
    <property type="evidence" value="ECO:0007669"/>
    <property type="project" value="UniProtKB-KW"/>
</dbReference>
<dbReference type="GO" id="GO:0016887">
    <property type="term" value="F:ATP hydrolysis activity"/>
    <property type="evidence" value="ECO:0007669"/>
    <property type="project" value="InterPro"/>
</dbReference>
<organism evidence="6 7">
    <name type="scientific">Enterovirga rhinocerotis</name>
    <dbReference type="NCBI Taxonomy" id="1339210"/>
    <lineage>
        <taxon>Bacteria</taxon>
        <taxon>Pseudomonadati</taxon>
        <taxon>Pseudomonadota</taxon>
        <taxon>Alphaproteobacteria</taxon>
        <taxon>Hyphomicrobiales</taxon>
        <taxon>Methylobacteriaceae</taxon>
        <taxon>Enterovirga</taxon>
    </lineage>
</organism>
<dbReference type="PANTHER" id="PTHR42781:SF4">
    <property type="entry name" value="SPERMIDINE_PUTRESCINE IMPORT ATP-BINDING PROTEIN POTA"/>
    <property type="match status" value="1"/>
</dbReference>
<dbReference type="SUPFAM" id="SSF50331">
    <property type="entry name" value="MOP-like"/>
    <property type="match status" value="1"/>
</dbReference>
<dbReference type="AlphaFoldDB" id="A0A4R7BU61"/>
<keyword evidence="4 6" id="KW-0067">ATP-binding</keyword>
<keyword evidence="7" id="KW-1185">Reference proteome</keyword>
<dbReference type="InterPro" id="IPR050093">
    <property type="entry name" value="ABC_SmlMolc_Importer"/>
</dbReference>
<dbReference type="InterPro" id="IPR027417">
    <property type="entry name" value="P-loop_NTPase"/>
</dbReference>
<dbReference type="GO" id="GO:0022857">
    <property type="term" value="F:transmembrane transporter activity"/>
    <property type="evidence" value="ECO:0007669"/>
    <property type="project" value="InterPro"/>
</dbReference>
<protein>
    <submittedName>
        <fullName evidence="6">Putrescine transport system ATP-binding protein</fullName>
    </submittedName>
</protein>
<dbReference type="Proteomes" id="UP000295122">
    <property type="component" value="Unassembled WGS sequence"/>
</dbReference>
<dbReference type="FunFam" id="3.40.50.300:FF:000133">
    <property type="entry name" value="Spermidine/putrescine import ATP-binding protein PotA"/>
    <property type="match status" value="1"/>
</dbReference>
<dbReference type="InterPro" id="IPR003439">
    <property type="entry name" value="ABC_transporter-like_ATP-bd"/>
</dbReference>
<dbReference type="InterPro" id="IPR008995">
    <property type="entry name" value="Mo/tungstate-bd_C_term_dom"/>
</dbReference>
<evidence type="ECO:0000313" key="6">
    <source>
        <dbReference type="EMBL" id="TDR89041.1"/>
    </source>
</evidence>
<evidence type="ECO:0000259" key="5">
    <source>
        <dbReference type="PROSITE" id="PS50893"/>
    </source>
</evidence>
<dbReference type="PROSITE" id="PS00211">
    <property type="entry name" value="ABC_TRANSPORTER_1"/>
    <property type="match status" value="1"/>
</dbReference>
<feature type="domain" description="ABC transporter" evidence="5">
    <location>
        <begin position="7"/>
        <end position="237"/>
    </location>
</feature>
<reference evidence="6 7" key="1">
    <citation type="submission" date="2019-03" db="EMBL/GenBank/DDBJ databases">
        <title>Genomic Encyclopedia of Type Strains, Phase IV (KMG-IV): sequencing the most valuable type-strain genomes for metagenomic binning, comparative biology and taxonomic classification.</title>
        <authorList>
            <person name="Goeker M."/>
        </authorList>
    </citation>
    <scope>NUCLEOTIDE SEQUENCE [LARGE SCALE GENOMIC DNA]</scope>
    <source>
        <strain evidence="6 7">DSM 25903</strain>
    </source>
</reference>